<proteinExistence type="predicted"/>
<dbReference type="EMBL" id="CAJVCH010008734">
    <property type="protein sequence ID" value="CAG7664507.1"/>
    <property type="molecule type" value="Genomic_DNA"/>
</dbReference>
<reference evidence="1" key="1">
    <citation type="submission" date="2021-06" db="EMBL/GenBank/DDBJ databases">
        <authorList>
            <person name="Hodson N. C."/>
            <person name="Mongue J. A."/>
            <person name="Jaron S. K."/>
        </authorList>
    </citation>
    <scope>NUCLEOTIDE SEQUENCE</scope>
</reference>
<evidence type="ECO:0000313" key="2">
    <source>
        <dbReference type="Proteomes" id="UP000708208"/>
    </source>
</evidence>
<comment type="caution">
    <text evidence="1">The sequence shown here is derived from an EMBL/GenBank/DDBJ whole genome shotgun (WGS) entry which is preliminary data.</text>
</comment>
<protein>
    <submittedName>
        <fullName evidence="1">Uncharacterized protein</fullName>
    </submittedName>
</protein>
<evidence type="ECO:0000313" key="1">
    <source>
        <dbReference type="EMBL" id="CAG7664507.1"/>
    </source>
</evidence>
<dbReference type="Proteomes" id="UP000708208">
    <property type="component" value="Unassembled WGS sequence"/>
</dbReference>
<keyword evidence="2" id="KW-1185">Reference proteome</keyword>
<organism evidence="1 2">
    <name type="scientific">Allacma fusca</name>
    <dbReference type="NCBI Taxonomy" id="39272"/>
    <lineage>
        <taxon>Eukaryota</taxon>
        <taxon>Metazoa</taxon>
        <taxon>Ecdysozoa</taxon>
        <taxon>Arthropoda</taxon>
        <taxon>Hexapoda</taxon>
        <taxon>Collembola</taxon>
        <taxon>Symphypleona</taxon>
        <taxon>Sminthuridae</taxon>
        <taxon>Allacma</taxon>
    </lineage>
</organism>
<name>A0A8J2NRE0_9HEXA</name>
<dbReference type="AlphaFoldDB" id="A0A8J2NRE0"/>
<sequence>MPATVIVVPLQHIRAKKYILTPLASSTLVSRLCPNVLIVWSVFLMNKYQVPRVLTNIVRNETIPLLKDQETKQFQ</sequence>
<accession>A0A8J2NRE0</accession>
<gene>
    <name evidence="1" type="ORF">AFUS01_LOCUS1565</name>
</gene>